<evidence type="ECO:0000313" key="5">
    <source>
        <dbReference type="EMBL" id="AKQ67299.1"/>
    </source>
</evidence>
<dbReference type="OrthoDB" id="9810005at2"/>
<name>A0A0H4WWW1_9BACT</name>
<dbReference type="PIRSF" id="PIRSF005902">
    <property type="entry name" value="DNase_TatD"/>
    <property type="match status" value="1"/>
</dbReference>
<dbReference type="InterPro" id="IPR001130">
    <property type="entry name" value="TatD-like"/>
</dbReference>
<dbReference type="SUPFAM" id="SSF51556">
    <property type="entry name" value="Metallo-dependent hydrolases"/>
    <property type="match status" value="1"/>
</dbReference>
<evidence type="ECO:0000256" key="3">
    <source>
        <dbReference type="ARBA" id="ARBA00022801"/>
    </source>
</evidence>
<dbReference type="Pfam" id="PF01026">
    <property type="entry name" value="TatD_DNase"/>
    <property type="match status" value="1"/>
</dbReference>
<dbReference type="FunFam" id="3.20.20.140:FF:000005">
    <property type="entry name" value="TatD family hydrolase"/>
    <property type="match status" value="1"/>
</dbReference>
<dbReference type="InterPro" id="IPR015991">
    <property type="entry name" value="TatD/YcfH-like"/>
</dbReference>
<dbReference type="Gene3D" id="3.20.20.140">
    <property type="entry name" value="Metal-dependent hydrolases"/>
    <property type="match status" value="1"/>
</dbReference>
<dbReference type="InterPro" id="IPR032466">
    <property type="entry name" value="Metal_Hydrolase"/>
</dbReference>
<dbReference type="AlphaFoldDB" id="A0A0H4WWW1"/>
<evidence type="ECO:0000256" key="4">
    <source>
        <dbReference type="PIRSR" id="PIRSR005902-1"/>
    </source>
</evidence>
<dbReference type="Proteomes" id="UP000009026">
    <property type="component" value="Chromosome"/>
</dbReference>
<sequence length="258" mass="28183">MKFVDAHCHLEVKDYPDVMAVLDAARAAGLVHAVVVGQFHGPGNWGNALELAAAHPEFLSPTLGIHPHEAARATEDDLATLERTCARPEVRAVGEAGLDYYYDHSPREAQAEVFRRQCALARRLDKPLVVHVRDAHDDCDAILGETGVAKGVIHCFTGDTDAARRYLDRGFFLSLSGVVTYKKTEALQDAVRFAPLERLMVETDSPYLSPVPHRGRKNQPSHVVETAKKIAELKGVTLEEVASVTTANAAALFSLTLR</sequence>
<dbReference type="PROSITE" id="PS01090">
    <property type="entry name" value="TATD_2"/>
    <property type="match status" value="1"/>
</dbReference>
<dbReference type="PATRIC" id="fig|1297742.4.peg.4254"/>
<dbReference type="RefSeq" id="WP_002634968.1">
    <property type="nucleotide sequence ID" value="NZ_CP012109.1"/>
</dbReference>
<keyword evidence="2 4" id="KW-0479">Metal-binding</keyword>
<dbReference type="eggNOG" id="COG0084">
    <property type="taxonomic scope" value="Bacteria"/>
</dbReference>
<evidence type="ECO:0000313" key="6">
    <source>
        <dbReference type="Proteomes" id="UP000009026"/>
    </source>
</evidence>
<reference evidence="5 6" key="1">
    <citation type="journal article" date="2016" name="PLoS ONE">
        <title>Complete Genome Sequence and Comparative Genomics of a Novel Myxobacterium Myxococcus hansupus.</title>
        <authorList>
            <person name="Sharma G."/>
            <person name="Narwani T."/>
            <person name="Subramanian S."/>
        </authorList>
    </citation>
    <scope>NUCLEOTIDE SEQUENCE [LARGE SCALE GENOMIC DNA]</scope>
    <source>
        <strain evidence="6">mixupus</strain>
    </source>
</reference>
<protein>
    <submittedName>
        <fullName evidence="5">Putative deoxyribonuclease YcfH</fullName>
    </submittedName>
</protein>
<dbReference type="PANTHER" id="PTHR46124:SF2">
    <property type="entry name" value="D-AMINOACYL-TRNA DEACYLASE"/>
    <property type="match status" value="1"/>
</dbReference>
<evidence type="ECO:0000256" key="1">
    <source>
        <dbReference type="ARBA" id="ARBA00009275"/>
    </source>
</evidence>
<dbReference type="GO" id="GO:0004536">
    <property type="term" value="F:DNA nuclease activity"/>
    <property type="evidence" value="ECO:0007669"/>
    <property type="project" value="InterPro"/>
</dbReference>
<organism evidence="5 6">
    <name type="scientific">Pseudomyxococcus hansupus</name>
    <dbReference type="NCBI Taxonomy" id="1297742"/>
    <lineage>
        <taxon>Bacteria</taxon>
        <taxon>Pseudomonadati</taxon>
        <taxon>Myxococcota</taxon>
        <taxon>Myxococcia</taxon>
        <taxon>Myxococcales</taxon>
        <taxon>Cystobacterineae</taxon>
        <taxon>Myxococcaceae</taxon>
        <taxon>Pseudomyxococcus</taxon>
    </lineage>
</organism>
<gene>
    <name evidence="5" type="ORF">A176_004211</name>
</gene>
<accession>A0A0H4WWW1</accession>
<dbReference type="CDD" id="cd01310">
    <property type="entry name" value="TatD_DNAse"/>
    <property type="match status" value="1"/>
</dbReference>
<feature type="binding site" evidence="4">
    <location>
        <position position="95"/>
    </location>
    <ligand>
        <name>a divalent metal cation</name>
        <dbReference type="ChEBI" id="CHEBI:60240"/>
        <label>1</label>
    </ligand>
</feature>
<evidence type="ECO:0000256" key="2">
    <source>
        <dbReference type="ARBA" id="ARBA00022723"/>
    </source>
</evidence>
<feature type="binding site" evidence="4">
    <location>
        <position position="154"/>
    </location>
    <ligand>
        <name>a divalent metal cation</name>
        <dbReference type="ChEBI" id="CHEBI:60240"/>
        <label>2</label>
    </ligand>
</feature>
<proteinExistence type="inferred from homology"/>
<dbReference type="NCBIfam" id="TIGR00010">
    <property type="entry name" value="YchF/TatD family DNA exonuclease"/>
    <property type="match status" value="1"/>
</dbReference>
<feature type="binding site" evidence="4">
    <location>
        <position position="7"/>
    </location>
    <ligand>
        <name>a divalent metal cation</name>
        <dbReference type="ChEBI" id="CHEBI:60240"/>
        <label>1</label>
    </ligand>
</feature>
<keyword evidence="3" id="KW-0378">Hydrolase</keyword>
<dbReference type="GO" id="GO:0046872">
    <property type="term" value="F:metal ion binding"/>
    <property type="evidence" value="ECO:0007669"/>
    <property type="project" value="UniProtKB-KW"/>
</dbReference>
<dbReference type="STRING" id="1297742.A176_004211"/>
<dbReference type="GO" id="GO:0016788">
    <property type="term" value="F:hydrolase activity, acting on ester bonds"/>
    <property type="evidence" value="ECO:0007669"/>
    <property type="project" value="InterPro"/>
</dbReference>
<dbReference type="PANTHER" id="PTHR46124">
    <property type="entry name" value="D-AMINOACYL-TRNA DEACYLASE"/>
    <property type="match status" value="1"/>
</dbReference>
<dbReference type="KEGG" id="mym:A176_004211"/>
<feature type="binding site" evidence="4">
    <location>
        <position position="204"/>
    </location>
    <ligand>
        <name>a divalent metal cation</name>
        <dbReference type="ChEBI" id="CHEBI:60240"/>
        <label>1</label>
    </ligand>
</feature>
<dbReference type="InterPro" id="IPR018228">
    <property type="entry name" value="DNase_TatD-rel_CS"/>
</dbReference>
<feature type="binding site" evidence="4">
    <location>
        <position position="131"/>
    </location>
    <ligand>
        <name>a divalent metal cation</name>
        <dbReference type="ChEBI" id="CHEBI:60240"/>
        <label>2</label>
    </ligand>
</feature>
<dbReference type="EMBL" id="CP012109">
    <property type="protein sequence ID" value="AKQ67299.1"/>
    <property type="molecule type" value="Genomic_DNA"/>
</dbReference>
<dbReference type="GO" id="GO:0005829">
    <property type="term" value="C:cytosol"/>
    <property type="evidence" value="ECO:0007669"/>
    <property type="project" value="TreeGrafter"/>
</dbReference>
<comment type="similarity">
    <text evidence="1">Belongs to the metallo-dependent hydrolases superfamily. TatD-type hydrolase family.</text>
</comment>
<keyword evidence="6" id="KW-1185">Reference proteome</keyword>
<feature type="binding site" evidence="4">
    <location>
        <position position="9"/>
    </location>
    <ligand>
        <name>a divalent metal cation</name>
        <dbReference type="ChEBI" id="CHEBI:60240"/>
        <label>1</label>
    </ligand>
</feature>